<keyword evidence="2" id="KW-1185">Reference proteome</keyword>
<organism evidence="1 2">
    <name type="scientific">Camellia lanceoleosa</name>
    <dbReference type="NCBI Taxonomy" id="1840588"/>
    <lineage>
        <taxon>Eukaryota</taxon>
        <taxon>Viridiplantae</taxon>
        <taxon>Streptophyta</taxon>
        <taxon>Embryophyta</taxon>
        <taxon>Tracheophyta</taxon>
        <taxon>Spermatophyta</taxon>
        <taxon>Magnoliopsida</taxon>
        <taxon>eudicotyledons</taxon>
        <taxon>Gunneridae</taxon>
        <taxon>Pentapetalae</taxon>
        <taxon>asterids</taxon>
        <taxon>Ericales</taxon>
        <taxon>Theaceae</taxon>
        <taxon>Camellia</taxon>
    </lineage>
</organism>
<proteinExistence type="predicted"/>
<evidence type="ECO:0000313" key="2">
    <source>
        <dbReference type="Proteomes" id="UP001060215"/>
    </source>
</evidence>
<reference evidence="1 2" key="1">
    <citation type="journal article" date="2022" name="Plant J.">
        <title>Chromosome-level genome of Camellia lanceoleosa provides a valuable resource for understanding genome evolution and self-incompatibility.</title>
        <authorList>
            <person name="Gong W."/>
            <person name="Xiao S."/>
            <person name="Wang L."/>
            <person name="Liao Z."/>
            <person name="Chang Y."/>
            <person name="Mo W."/>
            <person name="Hu G."/>
            <person name="Li W."/>
            <person name="Zhao G."/>
            <person name="Zhu H."/>
            <person name="Hu X."/>
            <person name="Ji K."/>
            <person name="Xiang X."/>
            <person name="Song Q."/>
            <person name="Yuan D."/>
            <person name="Jin S."/>
            <person name="Zhang L."/>
        </authorList>
    </citation>
    <scope>NUCLEOTIDE SEQUENCE [LARGE SCALE GENOMIC DNA]</scope>
    <source>
        <strain evidence="1">SQ_2022a</strain>
    </source>
</reference>
<protein>
    <submittedName>
        <fullName evidence="1">Polyadenylate-binding protein 5</fullName>
    </submittedName>
</protein>
<accession>A0ACC0HIP3</accession>
<comment type="caution">
    <text evidence="1">The sequence shown here is derived from an EMBL/GenBank/DDBJ whole genome shotgun (WGS) entry which is preliminary data.</text>
</comment>
<dbReference type="EMBL" id="CM045761">
    <property type="protein sequence ID" value="KAI8012859.1"/>
    <property type="molecule type" value="Genomic_DNA"/>
</dbReference>
<evidence type="ECO:0000313" key="1">
    <source>
        <dbReference type="EMBL" id="KAI8012859.1"/>
    </source>
</evidence>
<gene>
    <name evidence="1" type="ORF">LOK49_LG05G02836</name>
</gene>
<name>A0ACC0HIP3_9ERIC</name>
<sequence>MATAIPAVSGQQVEAAAAPPPSSGGGGFGNVSLYVGDLDPTVNESQLYDLFSQVAQVVSVRVCRDQTKRVSLGYAYVNFGNAQDAANALEILNFTQINGKPIRIMFSHRDPTIRKSGLANVFIKNLDASIDNKALHETFAAFGSVLSCKVAIDANGQSKGYGFVRFDQEEGAQNAIKRLNGMLMNDKQVYVGLFFTNIYVKKFSETTTDEDLMKIFGKYGPITSAVVTRDANGKSRCFGFVNFQNPNDAAATVENLNGSSLNDDKQKEAELKAKFEQERNSRFEKLQGANLYLKNLDDSVTDEKLKELFSEFGTITSCKIMLDPQGVSKGSGFVAFSTSVEATRALNAMNGKMIGQKPLYVAVAQRKDERRAQLQAQFAQIRAPSGIAPLPTGMPGFHPGTPRLAPQQLYFGQGTPGLLPPHPPHPAGYGFQQQLLPEMDQTEVLHLIESPDALKRKVAEALDVLHLSAPGSDVGDQLGSLSLNE</sequence>
<dbReference type="Proteomes" id="UP001060215">
    <property type="component" value="Chromosome 4"/>
</dbReference>